<dbReference type="Proteomes" id="UP001159363">
    <property type="component" value="Chromosome 3"/>
</dbReference>
<evidence type="ECO:0000313" key="4">
    <source>
        <dbReference type="Proteomes" id="UP001159363"/>
    </source>
</evidence>
<sequence length="211" mass="24035">MMTLIQIVVRATIALTAVLPQVLTYQSIGTRLNDDNSVNIMGDEAVADKEECDHIHILQEDKIVCNEKVSSDIPENNTAPRTGTPNENDVNYSDNHEAIIENEETSYNGEVIRRPRKMGRNPAKWNKSVKKGKVQCGEEYTIVTGNVKRAKYNFMQLDVNCKRDFVSKLMDEIHSTYSYKTEGSQRSSNVAYHFVVDGHRIRICKNFFTKT</sequence>
<keyword evidence="2" id="KW-0732">Signal</keyword>
<feature type="compositionally biased region" description="Polar residues" evidence="1">
    <location>
        <begin position="73"/>
        <end position="91"/>
    </location>
</feature>
<reference evidence="3 4" key="1">
    <citation type="submission" date="2023-02" db="EMBL/GenBank/DDBJ databases">
        <title>LHISI_Scaffold_Assembly.</title>
        <authorList>
            <person name="Stuart O.P."/>
            <person name="Cleave R."/>
            <person name="Magrath M.J.L."/>
            <person name="Mikheyev A.S."/>
        </authorList>
    </citation>
    <scope>NUCLEOTIDE SEQUENCE [LARGE SCALE GENOMIC DNA]</scope>
    <source>
        <strain evidence="3">Daus_M_001</strain>
        <tissue evidence="3">Leg muscle</tissue>
    </source>
</reference>
<evidence type="ECO:0000313" key="3">
    <source>
        <dbReference type="EMBL" id="KAJ8887894.1"/>
    </source>
</evidence>
<accession>A0ABQ9HU36</accession>
<comment type="caution">
    <text evidence="3">The sequence shown here is derived from an EMBL/GenBank/DDBJ whole genome shotgun (WGS) entry which is preliminary data.</text>
</comment>
<name>A0ABQ9HU36_9NEOP</name>
<keyword evidence="4" id="KW-1185">Reference proteome</keyword>
<organism evidence="3 4">
    <name type="scientific">Dryococelus australis</name>
    <dbReference type="NCBI Taxonomy" id="614101"/>
    <lineage>
        <taxon>Eukaryota</taxon>
        <taxon>Metazoa</taxon>
        <taxon>Ecdysozoa</taxon>
        <taxon>Arthropoda</taxon>
        <taxon>Hexapoda</taxon>
        <taxon>Insecta</taxon>
        <taxon>Pterygota</taxon>
        <taxon>Neoptera</taxon>
        <taxon>Polyneoptera</taxon>
        <taxon>Phasmatodea</taxon>
        <taxon>Verophasmatodea</taxon>
        <taxon>Anareolatae</taxon>
        <taxon>Phasmatidae</taxon>
        <taxon>Eurycanthinae</taxon>
        <taxon>Dryococelus</taxon>
    </lineage>
</organism>
<evidence type="ECO:0000256" key="2">
    <source>
        <dbReference type="SAM" id="SignalP"/>
    </source>
</evidence>
<protein>
    <submittedName>
        <fullName evidence="3">Uncharacterized protein</fullName>
    </submittedName>
</protein>
<evidence type="ECO:0000256" key="1">
    <source>
        <dbReference type="SAM" id="MobiDB-lite"/>
    </source>
</evidence>
<proteinExistence type="predicted"/>
<dbReference type="EMBL" id="JARBHB010000003">
    <property type="protein sequence ID" value="KAJ8887894.1"/>
    <property type="molecule type" value="Genomic_DNA"/>
</dbReference>
<feature type="region of interest" description="Disordered" evidence="1">
    <location>
        <begin position="71"/>
        <end position="91"/>
    </location>
</feature>
<feature type="chain" id="PRO_5046143416" evidence="2">
    <location>
        <begin position="17"/>
        <end position="211"/>
    </location>
</feature>
<feature type="signal peptide" evidence="2">
    <location>
        <begin position="1"/>
        <end position="16"/>
    </location>
</feature>
<gene>
    <name evidence="3" type="ORF">PR048_007378</name>
</gene>